<dbReference type="InterPro" id="IPR014056">
    <property type="entry name" value="TypeIITA-like_toxin_pred"/>
</dbReference>
<reference evidence="2" key="1">
    <citation type="journal article" date="2019" name="Int. J. Syst. Evol. Microbiol.">
        <title>The Global Catalogue of Microorganisms (GCM) 10K type strain sequencing project: providing services to taxonomists for standard genome sequencing and annotation.</title>
        <authorList>
            <consortium name="The Broad Institute Genomics Platform"/>
            <consortium name="The Broad Institute Genome Sequencing Center for Infectious Disease"/>
            <person name="Wu L."/>
            <person name="Ma J."/>
        </authorList>
    </citation>
    <scope>NUCLEOTIDE SEQUENCE [LARGE SCALE GENOMIC DNA]</scope>
    <source>
        <strain evidence="2">JCM 17712</strain>
    </source>
</reference>
<gene>
    <name evidence="1" type="ORF">GCM10023261_15790</name>
</gene>
<organism evidence="1 2">
    <name type="scientific">Bartonella jaculi</name>
    <dbReference type="NCBI Taxonomy" id="686226"/>
    <lineage>
        <taxon>Bacteria</taxon>
        <taxon>Pseudomonadati</taxon>
        <taxon>Pseudomonadota</taxon>
        <taxon>Alphaproteobacteria</taxon>
        <taxon>Hyphomicrobiales</taxon>
        <taxon>Bartonellaceae</taxon>
        <taxon>Bartonella</taxon>
    </lineage>
</organism>
<evidence type="ECO:0008006" key="3">
    <source>
        <dbReference type="Google" id="ProtNLM"/>
    </source>
</evidence>
<keyword evidence="2" id="KW-1185">Reference proteome</keyword>
<evidence type="ECO:0000313" key="2">
    <source>
        <dbReference type="Proteomes" id="UP001500864"/>
    </source>
</evidence>
<dbReference type="PANTHER" id="PTHR41791">
    <property type="entry name" value="SSL7039 PROTEIN"/>
    <property type="match status" value="1"/>
</dbReference>
<dbReference type="InterPro" id="IPR009241">
    <property type="entry name" value="HigB-like"/>
</dbReference>
<accession>A0ABP9NA23</accession>
<comment type="caution">
    <text evidence="1">The sequence shown here is derived from an EMBL/GenBank/DDBJ whole genome shotgun (WGS) entry which is preliminary data.</text>
</comment>
<name>A0ABP9NA23_9HYPH</name>
<protein>
    <recommendedName>
        <fullName evidence="3">Addiction module killer protein</fullName>
    </recommendedName>
</protein>
<evidence type="ECO:0000313" key="1">
    <source>
        <dbReference type="EMBL" id="GAA5111558.1"/>
    </source>
</evidence>
<dbReference type="NCBIfam" id="TIGR02683">
    <property type="entry name" value="upstrm_HI1419"/>
    <property type="match status" value="1"/>
</dbReference>
<sequence>MVKLYVAFSLEQKNVFDIIYYVSYKLQIFIVKKTLYFIEWLDSLKDKQAQKKVAARILRLEYGLLGDVEYFRGIGELKINYGPGYRVYFVKQGKQIILLLNAGDKSTQQKDIEKALQLVKEMKHGNY</sequence>
<dbReference type="Pfam" id="PF05973">
    <property type="entry name" value="Gp49"/>
    <property type="match status" value="1"/>
</dbReference>
<dbReference type="Proteomes" id="UP001500864">
    <property type="component" value="Unassembled WGS sequence"/>
</dbReference>
<proteinExistence type="predicted"/>
<dbReference type="PANTHER" id="PTHR41791:SF1">
    <property type="entry name" value="SSL7039 PROTEIN"/>
    <property type="match status" value="1"/>
</dbReference>
<dbReference type="EMBL" id="BAABIZ010000037">
    <property type="protein sequence ID" value="GAA5111558.1"/>
    <property type="molecule type" value="Genomic_DNA"/>
</dbReference>